<reference evidence="3" key="1">
    <citation type="journal article" date="2019" name="Sci. Rep.">
        <title>Draft genome of Tanacetum cinerariifolium, the natural source of mosquito coil.</title>
        <authorList>
            <person name="Yamashiro T."/>
            <person name="Shiraishi A."/>
            <person name="Satake H."/>
            <person name="Nakayama K."/>
        </authorList>
    </citation>
    <scope>NUCLEOTIDE SEQUENCE</scope>
</reference>
<dbReference type="GO" id="GO:0003964">
    <property type="term" value="F:RNA-directed DNA polymerase activity"/>
    <property type="evidence" value="ECO:0007669"/>
    <property type="project" value="UniProtKB-KW"/>
</dbReference>
<evidence type="ECO:0000256" key="1">
    <source>
        <dbReference type="SAM" id="Coils"/>
    </source>
</evidence>
<keyword evidence="3" id="KW-0695">RNA-directed DNA polymerase</keyword>
<name>A0A6L2NEC4_TANCI</name>
<dbReference type="Pfam" id="PF24626">
    <property type="entry name" value="SH3_Tf2-1"/>
    <property type="match status" value="1"/>
</dbReference>
<organism evidence="3">
    <name type="scientific">Tanacetum cinerariifolium</name>
    <name type="common">Dalmatian daisy</name>
    <name type="synonym">Chrysanthemum cinerariifolium</name>
    <dbReference type="NCBI Taxonomy" id="118510"/>
    <lineage>
        <taxon>Eukaryota</taxon>
        <taxon>Viridiplantae</taxon>
        <taxon>Streptophyta</taxon>
        <taxon>Embryophyta</taxon>
        <taxon>Tracheophyta</taxon>
        <taxon>Spermatophyta</taxon>
        <taxon>Magnoliopsida</taxon>
        <taxon>eudicotyledons</taxon>
        <taxon>Gunneridae</taxon>
        <taxon>Pentapetalae</taxon>
        <taxon>asterids</taxon>
        <taxon>campanulids</taxon>
        <taxon>Asterales</taxon>
        <taxon>Asteraceae</taxon>
        <taxon>Asteroideae</taxon>
        <taxon>Anthemideae</taxon>
        <taxon>Anthemidinae</taxon>
        <taxon>Tanacetum</taxon>
    </lineage>
</organism>
<dbReference type="InterPro" id="IPR043128">
    <property type="entry name" value="Rev_trsase/Diguanyl_cyclase"/>
</dbReference>
<dbReference type="InterPro" id="IPR056924">
    <property type="entry name" value="SH3_Tf2-1"/>
</dbReference>
<dbReference type="AlphaFoldDB" id="A0A6L2NEC4"/>
<dbReference type="PANTHER" id="PTHR46148:SF59">
    <property type="entry name" value="NUCLEOTIDYLTRANSFERASE, RIBONUCLEASE H"/>
    <property type="match status" value="1"/>
</dbReference>
<dbReference type="Gene3D" id="3.30.70.270">
    <property type="match status" value="1"/>
</dbReference>
<feature type="coiled-coil region" evidence="1">
    <location>
        <begin position="127"/>
        <end position="154"/>
    </location>
</feature>
<evidence type="ECO:0000313" key="3">
    <source>
        <dbReference type="EMBL" id="GEU83909.1"/>
    </source>
</evidence>
<dbReference type="Pfam" id="PF08284">
    <property type="entry name" value="RVP_2"/>
    <property type="match status" value="1"/>
</dbReference>
<dbReference type="PANTHER" id="PTHR46148">
    <property type="entry name" value="CHROMO DOMAIN-CONTAINING PROTEIN"/>
    <property type="match status" value="1"/>
</dbReference>
<keyword evidence="3" id="KW-0808">Transferase</keyword>
<accession>A0A6L2NEC4</accession>
<dbReference type="EMBL" id="BKCJ010008775">
    <property type="protein sequence ID" value="GEU83909.1"/>
    <property type="molecule type" value="Genomic_DNA"/>
</dbReference>
<gene>
    <name evidence="3" type="ORF">Tci_055887</name>
</gene>
<keyword evidence="3" id="KW-0548">Nucleotidyltransferase</keyword>
<dbReference type="InterPro" id="IPR043502">
    <property type="entry name" value="DNA/RNA_pol_sf"/>
</dbReference>
<keyword evidence="1" id="KW-0175">Coiled coil</keyword>
<sequence>MSTSTHPIIVLSDSNVEDAFSSTNTPDYISALSNYSPASPRNTSSDPSEDPSKDLLALLAISLFIMIHIYRSCKHIMLLVMNHLFYHHEQSDAILNHLDKLPFECIQHMEDKIEGLGNGRVIIQRYFEQLETEIQEARTQISRFQREQIRYDDEIVPARVRISILEIIIKDIQAAIRKLVVDSVAAALEAQAITMANTDNINRNTGQRETLVARKCSYKEFMSFQPFNFKGTEGAVGLIRWFERTESVFLRSNCTEDCKVKFAIGTLTEESLSWWNSFVQPIGIEEAYKIIWSIEGNVTALKPQTLEEAITITQRLMDQVTMHNSVTLHYQVSDLQQGGSSDQELQKQRASHWKQPKTSIYNLSSCEEKGHYKCQWSRENNNANGRAYLLRDKNDHQDPNVVTDSTYDIEMANGNLVGTNTVIQGCTLILLNQPFKIYLMPIKLGSFDIIIGMDWLSKYHARIICDEKVAHIPIDGETLIIQVFIDDILIYCCNKEEHADHLRIILELLKKEKFQGIHVDPAKIEAVKNWASPTTPTEVNVVADALRQKERMKPLQVRSFVMILHPKLPSQILEAQTKAIKEENIEAENLQGMDKAFEVRPDGTRCIKNQTARYRQRSYANARRKPLEFQVGDRVMLKVSPRKCVIRFGKRRKLNPQYIRPFKILKRIGPVAYTLELPEELSNVHSTFHISNLNKCLYDDSLVIPMKELRLDDKLNFLEEPIEIMDQEVKQLRQSRIHIVKVRWNSERGPEFT</sequence>
<comment type="caution">
    <text evidence="3">The sequence shown here is derived from an EMBL/GenBank/DDBJ whole genome shotgun (WGS) entry which is preliminary data.</text>
</comment>
<feature type="domain" description="Tf2-1-like SH3-like" evidence="2">
    <location>
        <begin position="632"/>
        <end position="696"/>
    </location>
</feature>
<evidence type="ECO:0000259" key="2">
    <source>
        <dbReference type="Pfam" id="PF24626"/>
    </source>
</evidence>
<protein>
    <submittedName>
        <fullName evidence="3">Putative reverse transcriptase domain-containing protein</fullName>
    </submittedName>
</protein>
<dbReference type="CDD" id="cd00303">
    <property type="entry name" value="retropepsin_like"/>
    <property type="match status" value="1"/>
</dbReference>
<dbReference type="SUPFAM" id="SSF56672">
    <property type="entry name" value="DNA/RNA polymerases"/>
    <property type="match status" value="1"/>
</dbReference>
<proteinExistence type="predicted"/>